<evidence type="ECO:0000256" key="14">
    <source>
        <dbReference type="NCBIfam" id="TIGR00228"/>
    </source>
</evidence>
<comment type="cofactor">
    <cofactor evidence="13">
        <name>Mg(2+)</name>
        <dbReference type="ChEBI" id="CHEBI:18420"/>
    </cofactor>
    <text evidence="13">Binds 2 Mg(2+) ion per subunit.</text>
</comment>
<comment type="subcellular location">
    <subcellularLocation>
        <location evidence="13">Cytoplasm</location>
    </subcellularLocation>
</comment>
<dbReference type="GO" id="GO:0006281">
    <property type="term" value="P:DNA repair"/>
    <property type="evidence" value="ECO:0007669"/>
    <property type="project" value="UniProtKB-UniRule"/>
</dbReference>
<evidence type="ECO:0000256" key="7">
    <source>
        <dbReference type="ARBA" id="ARBA00022801"/>
    </source>
</evidence>
<gene>
    <name evidence="13" type="primary">ruvC</name>
    <name evidence="15" type="ORF">Athens101428_116</name>
</gene>
<dbReference type="GO" id="GO:0048476">
    <property type="term" value="C:Holliday junction resolvase complex"/>
    <property type="evidence" value="ECO:0007669"/>
    <property type="project" value="UniProtKB-UniRule"/>
</dbReference>
<dbReference type="PRINTS" id="PR00696">
    <property type="entry name" value="RSOLVASERUVC"/>
</dbReference>
<comment type="similarity">
    <text evidence="1 13">Belongs to the RuvC family.</text>
</comment>
<keyword evidence="3 13" id="KW-0540">Nuclease</keyword>
<dbReference type="GO" id="GO:0003677">
    <property type="term" value="F:DNA binding"/>
    <property type="evidence" value="ECO:0007669"/>
    <property type="project" value="UniProtKB-KW"/>
</dbReference>
<evidence type="ECO:0000313" key="16">
    <source>
        <dbReference type="Proteomes" id="UP000316495"/>
    </source>
</evidence>
<evidence type="ECO:0000256" key="6">
    <source>
        <dbReference type="ARBA" id="ARBA00022763"/>
    </source>
</evidence>
<keyword evidence="9 13" id="KW-0238">DNA-binding</keyword>
<dbReference type="NCBIfam" id="TIGR00228">
    <property type="entry name" value="ruvC"/>
    <property type="match status" value="1"/>
</dbReference>
<organism evidence="15 16">
    <name type="scientific">Candidatus Berkelbacteria bacterium Athens1014_28</name>
    <dbReference type="NCBI Taxonomy" id="2017145"/>
    <lineage>
        <taxon>Bacteria</taxon>
        <taxon>Candidatus Berkelbacteria</taxon>
    </lineage>
</organism>
<keyword evidence="7 13" id="KW-0378">Hydrolase</keyword>
<dbReference type="EC" id="3.1.21.10" evidence="13 14"/>
<feature type="active site" evidence="13">
    <location>
        <position position="24"/>
    </location>
</feature>
<dbReference type="InterPro" id="IPR020563">
    <property type="entry name" value="X-over_junc_endoDNase_Mg_BS"/>
</dbReference>
<dbReference type="Pfam" id="PF02075">
    <property type="entry name" value="RuvC"/>
    <property type="match status" value="1"/>
</dbReference>
<dbReference type="GO" id="GO:0005737">
    <property type="term" value="C:cytoplasm"/>
    <property type="evidence" value="ECO:0007669"/>
    <property type="project" value="UniProtKB-SubCell"/>
</dbReference>
<feature type="binding site" evidence="13">
    <location>
        <position position="157"/>
    </location>
    <ligand>
        <name>Mg(2+)</name>
        <dbReference type="ChEBI" id="CHEBI:18420"/>
        <label>1</label>
    </ligand>
</feature>
<protein>
    <recommendedName>
        <fullName evidence="13 14">Crossover junction endodeoxyribonuclease RuvC</fullName>
        <ecNumber evidence="13 14">3.1.21.10</ecNumber>
    </recommendedName>
    <alternativeName>
        <fullName evidence="13">Holliday junction nuclease RuvC</fullName>
    </alternativeName>
    <alternativeName>
        <fullName evidence="13">Holliday junction resolvase RuvC</fullName>
    </alternativeName>
</protein>
<dbReference type="InterPro" id="IPR002176">
    <property type="entry name" value="X-over_junc_endoDNase_RuvC"/>
</dbReference>
<evidence type="ECO:0000256" key="3">
    <source>
        <dbReference type="ARBA" id="ARBA00022722"/>
    </source>
</evidence>
<keyword evidence="4 13" id="KW-0479">Metal-binding</keyword>
<dbReference type="PANTHER" id="PTHR30194">
    <property type="entry name" value="CROSSOVER JUNCTION ENDODEOXYRIBONUCLEASE RUVC"/>
    <property type="match status" value="1"/>
</dbReference>
<reference evidence="15 16" key="1">
    <citation type="submission" date="2017-07" db="EMBL/GenBank/DDBJ databases">
        <title>Mechanisms for carbon and nitrogen cycling indicate functional differentiation within the Candidate Phyla Radiation.</title>
        <authorList>
            <person name="Danczak R.E."/>
            <person name="Johnston M.D."/>
            <person name="Kenah C."/>
            <person name="Slattery M."/>
            <person name="Wrighton K.C."/>
            <person name="Wilkins M.J."/>
        </authorList>
    </citation>
    <scope>NUCLEOTIDE SEQUENCE [LARGE SCALE GENOMIC DNA]</scope>
    <source>
        <strain evidence="15">Athens1014_28</strain>
    </source>
</reference>
<sequence>MFKRFMTIYKIKNFSKTLRVLGVDPGTATTGWAILEEEKGKVIPIAYGHISTSPSRSTAERLKEVSDDIEEIIKKYTPSEGAVEDLFFFKNVKTVIKVSQSRGGILLALERMGVKVFEYTPLQVKQALTGYGRAEKKQVQIMVKNILKLKEIPKPDDTADAIAIALCHLNSRKMNNL</sequence>
<dbReference type="GO" id="GO:0006310">
    <property type="term" value="P:DNA recombination"/>
    <property type="evidence" value="ECO:0007669"/>
    <property type="project" value="UniProtKB-UniRule"/>
</dbReference>
<evidence type="ECO:0000256" key="13">
    <source>
        <dbReference type="HAMAP-Rule" id="MF_00034"/>
    </source>
</evidence>
<evidence type="ECO:0000313" key="15">
    <source>
        <dbReference type="EMBL" id="TSC94910.1"/>
    </source>
</evidence>
<evidence type="ECO:0000256" key="11">
    <source>
        <dbReference type="ARBA" id="ARBA00023204"/>
    </source>
</evidence>
<feature type="binding site" evidence="13">
    <location>
        <position position="84"/>
    </location>
    <ligand>
        <name>Mg(2+)</name>
        <dbReference type="ChEBI" id="CHEBI:18420"/>
        <label>2</label>
    </ligand>
</feature>
<dbReference type="PROSITE" id="PS01321">
    <property type="entry name" value="RUVC"/>
    <property type="match status" value="1"/>
</dbReference>
<evidence type="ECO:0000256" key="9">
    <source>
        <dbReference type="ARBA" id="ARBA00023125"/>
    </source>
</evidence>
<keyword evidence="2 13" id="KW-0963">Cytoplasm</keyword>
<dbReference type="InterPro" id="IPR012337">
    <property type="entry name" value="RNaseH-like_sf"/>
</dbReference>
<keyword evidence="11 13" id="KW-0234">DNA repair</keyword>
<feature type="active site" evidence="13">
    <location>
        <position position="84"/>
    </location>
</feature>
<dbReference type="InterPro" id="IPR036397">
    <property type="entry name" value="RNaseH_sf"/>
</dbReference>
<dbReference type="AlphaFoldDB" id="A0A554LPW3"/>
<dbReference type="CDD" id="cd16962">
    <property type="entry name" value="RuvC"/>
    <property type="match status" value="1"/>
</dbReference>
<evidence type="ECO:0000256" key="10">
    <source>
        <dbReference type="ARBA" id="ARBA00023172"/>
    </source>
</evidence>
<evidence type="ECO:0000256" key="5">
    <source>
        <dbReference type="ARBA" id="ARBA00022759"/>
    </source>
</evidence>
<dbReference type="Proteomes" id="UP000316495">
    <property type="component" value="Unassembled WGS sequence"/>
</dbReference>
<name>A0A554LPW3_9BACT</name>
<keyword evidence="8 13" id="KW-0460">Magnesium</keyword>
<evidence type="ECO:0000256" key="8">
    <source>
        <dbReference type="ARBA" id="ARBA00022842"/>
    </source>
</evidence>
<evidence type="ECO:0000256" key="4">
    <source>
        <dbReference type="ARBA" id="ARBA00022723"/>
    </source>
</evidence>
<dbReference type="EMBL" id="VMGN01000004">
    <property type="protein sequence ID" value="TSC94910.1"/>
    <property type="molecule type" value="Genomic_DNA"/>
</dbReference>
<comment type="subunit">
    <text evidence="13">Homodimer which binds Holliday junction (HJ) DNA. The HJ becomes 2-fold symmetrical on binding to RuvC with unstacked arms; it has a different conformation from HJ DNA in complex with RuvA. In the full resolvosome a probable DNA-RuvA(4)-RuvB(12)-RuvC(2) complex forms which resolves the HJ.</text>
</comment>
<dbReference type="Gene3D" id="3.30.420.10">
    <property type="entry name" value="Ribonuclease H-like superfamily/Ribonuclease H"/>
    <property type="match status" value="1"/>
</dbReference>
<dbReference type="NCBIfam" id="NF000711">
    <property type="entry name" value="PRK00039.2-1"/>
    <property type="match status" value="1"/>
</dbReference>
<feature type="active site" evidence="13">
    <location>
        <position position="157"/>
    </location>
</feature>
<evidence type="ECO:0000256" key="12">
    <source>
        <dbReference type="ARBA" id="ARBA00029354"/>
    </source>
</evidence>
<dbReference type="FunFam" id="3.30.420.10:FF:000002">
    <property type="entry name" value="Crossover junction endodeoxyribonuclease RuvC"/>
    <property type="match status" value="1"/>
</dbReference>
<comment type="catalytic activity">
    <reaction evidence="12 13">
        <text>Endonucleolytic cleavage at a junction such as a reciprocal single-stranded crossover between two homologous DNA duplexes (Holliday junction).</text>
        <dbReference type="EC" id="3.1.21.10"/>
    </reaction>
</comment>
<evidence type="ECO:0000256" key="2">
    <source>
        <dbReference type="ARBA" id="ARBA00022490"/>
    </source>
</evidence>
<comment type="caution">
    <text evidence="15">The sequence shown here is derived from an EMBL/GenBank/DDBJ whole genome shotgun (WGS) entry which is preliminary data.</text>
</comment>
<dbReference type="GO" id="GO:0000287">
    <property type="term" value="F:magnesium ion binding"/>
    <property type="evidence" value="ECO:0007669"/>
    <property type="project" value="UniProtKB-UniRule"/>
</dbReference>
<comment type="function">
    <text evidence="13">The RuvA-RuvB-RuvC complex processes Holliday junction (HJ) DNA during genetic recombination and DNA repair. Endonuclease that resolves HJ intermediates. Cleaves cruciform DNA by making single-stranded nicks across the HJ at symmetrical positions within the homologous arms, yielding a 5'-phosphate and a 3'-hydroxyl group; requires a central core of homology in the junction. The consensus cleavage sequence is 5'-(A/T)TT(C/G)-3'. Cleavage occurs on the 3'-side of the TT dinucleotide at the point of strand exchange. HJ branch migration catalyzed by RuvA-RuvB allows RuvC to scan DNA until it finds its consensus sequence, where it cleaves and resolves the cruciform DNA.</text>
</comment>
<keyword evidence="5 13" id="KW-0255">Endonuclease</keyword>
<evidence type="ECO:0000256" key="1">
    <source>
        <dbReference type="ARBA" id="ARBA00009518"/>
    </source>
</evidence>
<keyword evidence="10 13" id="KW-0233">DNA recombination</keyword>
<proteinExistence type="inferred from homology"/>
<dbReference type="PANTHER" id="PTHR30194:SF3">
    <property type="entry name" value="CROSSOVER JUNCTION ENDODEOXYRIBONUCLEASE RUVC"/>
    <property type="match status" value="1"/>
</dbReference>
<feature type="binding site" evidence="13">
    <location>
        <position position="24"/>
    </location>
    <ligand>
        <name>Mg(2+)</name>
        <dbReference type="ChEBI" id="CHEBI:18420"/>
        <label>1</label>
    </ligand>
</feature>
<dbReference type="GO" id="GO:0008821">
    <property type="term" value="F:crossover junction DNA endonuclease activity"/>
    <property type="evidence" value="ECO:0007669"/>
    <property type="project" value="UniProtKB-UniRule"/>
</dbReference>
<dbReference type="SUPFAM" id="SSF53098">
    <property type="entry name" value="Ribonuclease H-like"/>
    <property type="match status" value="1"/>
</dbReference>
<dbReference type="HAMAP" id="MF_00034">
    <property type="entry name" value="RuvC"/>
    <property type="match status" value="1"/>
</dbReference>
<accession>A0A554LPW3</accession>
<keyword evidence="6 13" id="KW-0227">DNA damage</keyword>